<evidence type="ECO:0000256" key="3">
    <source>
        <dbReference type="ARBA" id="ARBA00022679"/>
    </source>
</evidence>
<evidence type="ECO:0000259" key="8">
    <source>
        <dbReference type="Pfam" id="PF12038"/>
    </source>
</evidence>
<dbReference type="EC" id="2.4.1.110" evidence="4"/>
<dbReference type="EMBL" id="UINC01029087">
    <property type="protein sequence ID" value="SVB11224.1"/>
    <property type="molecule type" value="Genomic_DNA"/>
</dbReference>
<proteinExistence type="inferred from homology"/>
<dbReference type="Pfam" id="PF12038">
    <property type="entry name" value="QTMAN_N"/>
    <property type="match status" value="1"/>
</dbReference>
<gene>
    <name evidence="9" type="ORF">METZ01_LOCUS164078</name>
</gene>
<keyword evidence="3" id="KW-0808">Transferase</keyword>
<feature type="non-terminal residue" evidence="9">
    <location>
        <position position="1"/>
    </location>
</feature>
<dbReference type="GO" id="GO:0016438">
    <property type="term" value="F:tRNA-queuosine(34) beta-mannosyltransferase activity"/>
    <property type="evidence" value="ECO:0007669"/>
    <property type="project" value="UniProtKB-EC"/>
</dbReference>
<dbReference type="SUPFAM" id="SSF53756">
    <property type="entry name" value="UDP-Glycosyltransferase/glycogen phosphorylase"/>
    <property type="match status" value="1"/>
</dbReference>
<evidence type="ECO:0000313" key="9">
    <source>
        <dbReference type="EMBL" id="SVB11224.1"/>
    </source>
</evidence>
<dbReference type="InterPro" id="IPR022701">
    <property type="entry name" value="QTMAN_N"/>
</dbReference>
<reference evidence="9" key="1">
    <citation type="submission" date="2018-05" db="EMBL/GenBank/DDBJ databases">
        <authorList>
            <person name="Lanie J.A."/>
            <person name="Ng W.-L."/>
            <person name="Kazmierczak K.M."/>
            <person name="Andrzejewski T.M."/>
            <person name="Davidsen T.M."/>
            <person name="Wayne K.J."/>
            <person name="Tettelin H."/>
            <person name="Glass J.I."/>
            <person name="Rusch D."/>
            <person name="Podicherti R."/>
            <person name="Tsui H.-C.T."/>
            <person name="Winkler M.E."/>
        </authorList>
    </citation>
    <scope>NUCLEOTIDE SEQUENCE</scope>
</reference>
<dbReference type="Pfam" id="PF00534">
    <property type="entry name" value="Glycos_transf_1"/>
    <property type="match status" value="1"/>
</dbReference>
<evidence type="ECO:0000256" key="6">
    <source>
        <dbReference type="ARBA" id="ARBA00048439"/>
    </source>
</evidence>
<dbReference type="AlphaFoldDB" id="A0A382BC48"/>
<keyword evidence="2" id="KW-0328">Glycosyltransferase</keyword>
<comment type="similarity">
    <text evidence="1">Belongs to the glycosyltransferase group 1 family. Glycosyltransferase 4 subfamily.</text>
</comment>
<dbReference type="PANTHER" id="PTHR13615">
    <property type="entry name" value="GLYCOSYLTRANSFERASE-LIKE 1"/>
    <property type="match status" value="1"/>
</dbReference>
<accession>A0A382BC48</accession>
<evidence type="ECO:0000256" key="4">
    <source>
        <dbReference type="ARBA" id="ARBA00044517"/>
    </source>
</evidence>
<feature type="domain" description="tRNA-queuosine alpha-mannosyltransferase N-terminal" evidence="8">
    <location>
        <begin position="2"/>
        <end position="148"/>
    </location>
</feature>
<evidence type="ECO:0000256" key="5">
    <source>
        <dbReference type="ARBA" id="ARBA00044539"/>
    </source>
</evidence>
<feature type="domain" description="Glycosyl transferase family 1" evidence="7">
    <location>
        <begin position="161"/>
        <end position="306"/>
    </location>
</feature>
<organism evidence="9">
    <name type="scientific">marine metagenome</name>
    <dbReference type="NCBI Taxonomy" id="408172"/>
    <lineage>
        <taxon>unclassified sequences</taxon>
        <taxon>metagenomes</taxon>
        <taxon>ecological metagenomes</taxon>
    </lineage>
</organism>
<name>A0A382BC48_9ZZZZ</name>
<dbReference type="PANTHER" id="PTHR13615:SF3">
    <property type="entry name" value="GLYCOSYLTRANSFERASE-LIKE DOMAIN-CONTAINING PROTEIN 1"/>
    <property type="match status" value="1"/>
</dbReference>
<sequence length="337" mass="39660">DVRLLVIKGQFWKWRMHGGAVTLATEFNSMDWRPDLILATDMLDLTTFLALTRSKSHGIPTAIYFHENQLSYPWSTTDRDLRKNRDTHYGFINYASAMAADQVFFNSEFHLDSFLDSLPRFLRQFPDHRELDSVNRIQEKSGILHLGMDLRPFNEHKTDHGNVPLILWNHRWEYDKNPDSFFGVLEKICDSGYEFNLAVLGENFSQYPDVFIEAEKLFEKQIVQWGYTKSFSDYAHWLWKAAILPVTSNQEFFGVSVMEAMYCNTWPILPNRLAYPELLPPDHHKNHLYSNEQDLFDKITWAIENHDIVKSKHFQPIAKPFDWETMAPVYDHAMECI</sequence>
<evidence type="ECO:0000256" key="1">
    <source>
        <dbReference type="ARBA" id="ARBA00009481"/>
    </source>
</evidence>
<evidence type="ECO:0000256" key="2">
    <source>
        <dbReference type="ARBA" id="ARBA00022676"/>
    </source>
</evidence>
<protein>
    <recommendedName>
        <fullName evidence="5">tRNA-queuosine alpha-mannosyltransferase</fullName>
        <ecNumber evidence="4">2.4.1.110</ecNumber>
    </recommendedName>
</protein>
<dbReference type="InterPro" id="IPR001296">
    <property type="entry name" value="Glyco_trans_1"/>
</dbReference>
<evidence type="ECO:0000259" key="7">
    <source>
        <dbReference type="Pfam" id="PF00534"/>
    </source>
</evidence>
<comment type="catalytic activity">
    <reaction evidence="6">
        <text>queuosine(34) in tRNA(Asp) + GDP-alpha-D-mannose = O-4''-alpha-D-mannosylqueuosine(34) in tRNA(Asp) + GDP + H(+)</text>
        <dbReference type="Rhea" id="RHEA:12885"/>
        <dbReference type="Rhea" id="RHEA-COMP:18572"/>
        <dbReference type="Rhea" id="RHEA-COMP:18581"/>
        <dbReference type="ChEBI" id="CHEBI:15378"/>
        <dbReference type="ChEBI" id="CHEBI:57527"/>
        <dbReference type="ChEBI" id="CHEBI:58189"/>
        <dbReference type="ChEBI" id="CHEBI:194431"/>
        <dbReference type="ChEBI" id="CHEBI:194442"/>
        <dbReference type="EC" id="2.4.1.110"/>
    </reaction>
    <physiologicalReaction direction="left-to-right" evidence="6">
        <dbReference type="Rhea" id="RHEA:12886"/>
    </physiologicalReaction>
</comment>
<dbReference type="Gene3D" id="3.40.50.2000">
    <property type="entry name" value="Glycogen Phosphorylase B"/>
    <property type="match status" value="1"/>
</dbReference>
<dbReference type="InterPro" id="IPR051862">
    <property type="entry name" value="GT-like_domain_containing_1"/>
</dbReference>